<dbReference type="InterPro" id="IPR014710">
    <property type="entry name" value="RmlC-like_jellyroll"/>
</dbReference>
<gene>
    <name evidence="2" type="ORF">Bca52824_079853</name>
</gene>
<organism evidence="2 3">
    <name type="scientific">Brassica carinata</name>
    <name type="common">Ethiopian mustard</name>
    <name type="synonym">Abyssinian cabbage</name>
    <dbReference type="NCBI Taxonomy" id="52824"/>
    <lineage>
        <taxon>Eukaryota</taxon>
        <taxon>Viridiplantae</taxon>
        <taxon>Streptophyta</taxon>
        <taxon>Embryophyta</taxon>
        <taxon>Tracheophyta</taxon>
        <taxon>Spermatophyta</taxon>
        <taxon>Magnoliopsida</taxon>
        <taxon>eudicotyledons</taxon>
        <taxon>Gunneridae</taxon>
        <taxon>Pentapetalae</taxon>
        <taxon>rosids</taxon>
        <taxon>malvids</taxon>
        <taxon>Brassicales</taxon>
        <taxon>Brassicaceae</taxon>
        <taxon>Brassiceae</taxon>
        <taxon>Brassica</taxon>
    </lineage>
</organism>
<dbReference type="InterPro" id="IPR006045">
    <property type="entry name" value="Cupin_1"/>
</dbReference>
<comment type="caution">
    <text evidence="2">The sequence shown here is derived from an EMBL/GenBank/DDBJ whole genome shotgun (WGS) entry which is preliminary data.</text>
</comment>
<feature type="domain" description="Cupin type-1" evidence="1">
    <location>
        <begin position="38"/>
        <end position="72"/>
    </location>
</feature>
<name>A0A8X7Q3U1_BRACI</name>
<dbReference type="AlphaFoldDB" id="A0A8X7Q3U1"/>
<sequence>MCASQEQIEWISMQRNVKHHVVRLLLCRNFKTRSHKLNSTTAVTGANVEKIPGLNTLSVSLARIDYTPGGWNTSYSPTRH</sequence>
<evidence type="ECO:0000259" key="1">
    <source>
        <dbReference type="Pfam" id="PF00190"/>
    </source>
</evidence>
<dbReference type="EMBL" id="JAAMPC010000015">
    <property type="protein sequence ID" value="KAG2260559.1"/>
    <property type="molecule type" value="Genomic_DNA"/>
</dbReference>
<evidence type="ECO:0000313" key="2">
    <source>
        <dbReference type="EMBL" id="KAG2260559.1"/>
    </source>
</evidence>
<evidence type="ECO:0000313" key="3">
    <source>
        <dbReference type="Proteomes" id="UP000886595"/>
    </source>
</evidence>
<dbReference type="Pfam" id="PF00190">
    <property type="entry name" value="Cupin_1"/>
    <property type="match status" value="1"/>
</dbReference>
<accession>A0A8X7Q3U1</accession>
<reference evidence="2 3" key="1">
    <citation type="submission" date="2020-02" db="EMBL/GenBank/DDBJ databases">
        <authorList>
            <person name="Ma Q."/>
            <person name="Huang Y."/>
            <person name="Song X."/>
            <person name="Pei D."/>
        </authorList>
    </citation>
    <scope>NUCLEOTIDE SEQUENCE [LARGE SCALE GENOMIC DNA]</scope>
    <source>
        <strain evidence="2">Sxm20200214</strain>
        <tissue evidence="2">Leaf</tissue>
    </source>
</reference>
<dbReference type="Gene3D" id="2.60.120.10">
    <property type="entry name" value="Jelly Rolls"/>
    <property type="match status" value="1"/>
</dbReference>
<protein>
    <recommendedName>
        <fullName evidence="1">Cupin type-1 domain-containing protein</fullName>
    </recommendedName>
</protein>
<keyword evidence="3" id="KW-1185">Reference proteome</keyword>
<proteinExistence type="predicted"/>
<dbReference type="Proteomes" id="UP000886595">
    <property type="component" value="Unassembled WGS sequence"/>
</dbReference>
<dbReference type="OrthoDB" id="1923503at2759"/>